<feature type="domain" description="Fibronectin type-III" evidence="21">
    <location>
        <begin position="214"/>
        <end position="309"/>
    </location>
</feature>
<dbReference type="PROSITE" id="PS00383">
    <property type="entry name" value="TYR_PHOSPHATASE_1"/>
    <property type="match status" value="2"/>
</dbReference>
<dbReference type="CDD" id="cd06263">
    <property type="entry name" value="MAM"/>
    <property type="match status" value="1"/>
</dbReference>
<dbReference type="InterPro" id="IPR036179">
    <property type="entry name" value="Ig-like_dom_sf"/>
</dbReference>
<evidence type="ECO:0000313" key="22">
    <source>
        <dbReference type="Ensembl" id="ENSATEP00000058134.1"/>
    </source>
</evidence>
<comment type="subcellular location">
    <subcellularLocation>
        <location evidence="1">Membrane</location>
        <topology evidence="1">Single-pass type I membrane protein</topology>
    </subcellularLocation>
</comment>
<keyword evidence="8" id="KW-0904">Protein phosphatase</keyword>
<dbReference type="PROSITE" id="PS50055">
    <property type="entry name" value="TYR_PHOSPHATASE_PTP"/>
    <property type="match status" value="2"/>
</dbReference>
<comment type="similarity">
    <text evidence="2">Belongs to the protein-tyrosine phosphatase family. Receptor class 2B subfamily.</text>
</comment>
<evidence type="ECO:0000256" key="14">
    <source>
        <dbReference type="ARBA" id="ARBA00023319"/>
    </source>
</evidence>
<dbReference type="EC" id="3.1.3.48" evidence="3"/>
<dbReference type="InterPro" id="IPR003961">
    <property type="entry name" value="FN3_dom"/>
</dbReference>
<dbReference type="InterPro" id="IPR036116">
    <property type="entry name" value="FN3_sf"/>
</dbReference>
<dbReference type="Pfam" id="PF00102">
    <property type="entry name" value="Y_phosphatase"/>
    <property type="match status" value="2"/>
</dbReference>
<evidence type="ECO:0000256" key="15">
    <source>
        <dbReference type="ARBA" id="ARBA00051722"/>
    </source>
</evidence>
<dbReference type="InterPro" id="IPR050348">
    <property type="entry name" value="Protein-Tyr_Phosphatase"/>
</dbReference>
<dbReference type="Pfam" id="PF00629">
    <property type="entry name" value="MAM"/>
    <property type="match status" value="1"/>
</dbReference>
<dbReference type="InterPro" id="IPR003595">
    <property type="entry name" value="Tyr_Pase_cat"/>
</dbReference>
<keyword evidence="6" id="KW-0677">Repeat</keyword>
<sequence>MFSFLLFIGSYMLVNSSQHAVGHRAQLLLQTLSENDTHCVQFSYFLYSRDGHSPGSLRAYVRVNGGPLGSPVWNTSGTHGKQWHQVELAVSTFWPNEYQSFDLTVCLSLSVSLDKAPHFSRLGDEEVNAGQNATFQCVAAGRASEAEKFLLEVSGLVVAGGTCAFDPQQSTLQKEKWFYVQRTDQDLYRCVTQSPRGSGVSNFAELVVKVPPSPIAPPQLLRAGSTYLIIQLNTNSILGDGPIIRKEIEYRASQSPWSEVHGVNMVTYKLWHLDPDTEYHISVLLTRPGEGGTGPPGPPLVSRTKCAEPMRALRDLTATDIQPRQLSLQWENLAFNLTRCHTYSVSLCYRYTTAGGGGGHNTTVRECLAVEHNASRFTLRDLPPYHSIHVRLSLANPEGKKEGREVTFQTEEDIPGGIAPESLTFTPLDDMIFLKWEEPVEPNGLITQYEISYQSIESSDPGINVPGPRRTVSKLKNETYHMFSNLHPGTTYLISVRARTAKGFGQTALTEITTNISAPTFDYGDMPSPLSETESTITVLLRPAQGRGAPVSTYQVVVEEEMGKKVKRELGLQECFPLPMSHGEAQARGTPHYYTAELPPSSLPEASPFTVGDNHTYNGYWNSPLDPRKSYLVYFQAMSNFRGVSDCKLSSAMKPVNMNKTPITYRQEKSHMGSMERSFTDQSTLQEDERMALSFMDAHTCGTRSKTSAPTHIQYCTQTEHVTSNLSFPDSGDARSSVNEASSLLGSSPRHQCGRKGSPYHTGQLHPAVRVADLLQHINQMKTAEGYGFKQEYEVKGQHTLLLHCRNIDIYDRHRVKLHPLLGDPNSDYINANYIDVRPKQETLYDFWRMVWQENCFSIVMITKLVEVGRVKCCKYWPDDSEMYGDIKITLLKTETLAEYTVRTFALERRGYSTKHEVRQFHFTSWPEHGVPYHATGLLAFIRRVKASTPPDAGPVVVHCSVGAGRTGCYIVLDVMLDMAECEGVVDIYNCVKTLCSRRINMIQTEEQYIFIHDAILEACLCGETAILVNEFAVTYKEMLRVDSQSNSSQLREEFQTLNSVTPHLDVEECSIALLPRNREKNRSMDVLPPDRALAFLVTTEGESNNYINAALADSFHRQAAFIVTPHPLPGTTADFWRLVFDYGCTAVVMLNQLNQSNSYWPEPGLQQYGPMEVEFLSMSADEDVITRLFRVKNVTRLQEGQLVVCQFQFLRWSAYRDVPDSKKAFLNLLAQVHKWQRECGEGRTVVHCLNGGGRSGTLCACNILLEMIQYQNMVDIFYAVKTLRNCKPNMVESLDQYRFCYDLVLEYLDCFEGR</sequence>
<dbReference type="FunFam" id="2.60.40.10:FF:000009">
    <property type="entry name" value="receptor-type tyrosine-protein phosphatase U isoform X1"/>
    <property type="match status" value="1"/>
</dbReference>
<dbReference type="SMART" id="SM00137">
    <property type="entry name" value="MAM"/>
    <property type="match status" value="1"/>
</dbReference>
<dbReference type="FunFam" id="3.90.190.10:FF:000019">
    <property type="entry name" value="receptor-type tyrosine-protein phosphatase U isoform X1"/>
    <property type="match status" value="1"/>
</dbReference>
<dbReference type="FunFam" id="2.60.40.10:FF:000048">
    <property type="entry name" value="receptor-type tyrosine-protein phosphatase U isoform X1"/>
    <property type="match status" value="1"/>
</dbReference>
<reference evidence="22" key="1">
    <citation type="submission" date="2021-04" db="EMBL/GenBank/DDBJ databases">
        <authorList>
            <consortium name="Wellcome Sanger Institute Data Sharing"/>
        </authorList>
    </citation>
    <scope>NUCLEOTIDE SEQUENCE [LARGE SCALE GENOMIC DNA]</scope>
</reference>
<dbReference type="PROSITE" id="PS50056">
    <property type="entry name" value="TYR_PHOSPHATASE_2"/>
    <property type="match status" value="2"/>
</dbReference>
<evidence type="ECO:0000256" key="8">
    <source>
        <dbReference type="ARBA" id="ARBA00022912"/>
    </source>
</evidence>
<evidence type="ECO:0000259" key="20">
    <source>
        <dbReference type="PROSITE" id="PS50060"/>
    </source>
</evidence>
<dbReference type="SUPFAM" id="SSF49899">
    <property type="entry name" value="Concanavalin A-like lectins/glucanases"/>
    <property type="match status" value="1"/>
</dbReference>
<dbReference type="PROSITE" id="PS50060">
    <property type="entry name" value="MAM_2"/>
    <property type="match status" value="1"/>
</dbReference>
<dbReference type="PANTHER" id="PTHR19134">
    <property type="entry name" value="RECEPTOR-TYPE TYROSINE-PROTEIN PHOSPHATASE"/>
    <property type="match status" value="1"/>
</dbReference>
<proteinExistence type="inferred from homology"/>
<dbReference type="InterPro" id="IPR000387">
    <property type="entry name" value="Tyr_Pase_dom"/>
</dbReference>
<dbReference type="Pfam" id="PF00041">
    <property type="entry name" value="fn3"/>
    <property type="match status" value="1"/>
</dbReference>
<reference evidence="22" key="3">
    <citation type="submission" date="2025-09" db="UniProtKB">
        <authorList>
            <consortium name="Ensembl"/>
        </authorList>
    </citation>
    <scope>IDENTIFICATION</scope>
</reference>
<evidence type="ECO:0000259" key="19">
    <source>
        <dbReference type="PROSITE" id="PS50056"/>
    </source>
</evidence>
<feature type="chain" id="PRO_5031193025" description="protein-tyrosine-phosphatase" evidence="17">
    <location>
        <begin position="17"/>
        <end position="1315"/>
    </location>
</feature>
<keyword evidence="23" id="KW-1185">Reference proteome</keyword>
<dbReference type="PROSITE" id="PS50853">
    <property type="entry name" value="FN3"/>
    <property type="match status" value="3"/>
</dbReference>
<comment type="catalytic activity">
    <reaction evidence="15">
        <text>O-phospho-L-tyrosyl-[protein] + H2O = L-tyrosyl-[protein] + phosphate</text>
        <dbReference type="Rhea" id="RHEA:10684"/>
        <dbReference type="Rhea" id="RHEA-COMP:10136"/>
        <dbReference type="Rhea" id="RHEA-COMP:20101"/>
        <dbReference type="ChEBI" id="CHEBI:15377"/>
        <dbReference type="ChEBI" id="CHEBI:43474"/>
        <dbReference type="ChEBI" id="CHEBI:46858"/>
        <dbReference type="ChEBI" id="CHEBI:61978"/>
        <dbReference type="EC" id="3.1.3.48"/>
    </reaction>
</comment>
<dbReference type="GeneTree" id="ENSGT00940000157151"/>
<dbReference type="InterPro" id="IPR013320">
    <property type="entry name" value="ConA-like_dom_sf"/>
</dbReference>
<evidence type="ECO:0000256" key="9">
    <source>
        <dbReference type="ARBA" id="ARBA00022989"/>
    </source>
</evidence>
<dbReference type="GO" id="GO:0004725">
    <property type="term" value="F:protein tyrosine phosphatase activity"/>
    <property type="evidence" value="ECO:0007669"/>
    <property type="project" value="UniProtKB-EC"/>
</dbReference>
<dbReference type="PRINTS" id="PR00020">
    <property type="entry name" value="MAMDOMAIN"/>
</dbReference>
<organism evidence="22 23">
    <name type="scientific">Anabas testudineus</name>
    <name type="common">Climbing perch</name>
    <name type="synonym">Anthias testudineus</name>
    <dbReference type="NCBI Taxonomy" id="64144"/>
    <lineage>
        <taxon>Eukaryota</taxon>
        <taxon>Metazoa</taxon>
        <taxon>Chordata</taxon>
        <taxon>Craniata</taxon>
        <taxon>Vertebrata</taxon>
        <taxon>Euteleostomi</taxon>
        <taxon>Actinopterygii</taxon>
        <taxon>Neopterygii</taxon>
        <taxon>Teleostei</taxon>
        <taxon>Neoteleostei</taxon>
        <taxon>Acanthomorphata</taxon>
        <taxon>Anabantaria</taxon>
        <taxon>Anabantiformes</taxon>
        <taxon>Anabantoidei</taxon>
        <taxon>Anabantidae</taxon>
        <taxon>Anabas</taxon>
    </lineage>
</organism>
<keyword evidence="10" id="KW-0472">Membrane</keyword>
<feature type="domain" description="Fibronectin type-III" evidence="21">
    <location>
        <begin position="312"/>
        <end position="413"/>
    </location>
</feature>
<dbReference type="Gene3D" id="2.60.40.10">
    <property type="entry name" value="Immunoglobulins"/>
    <property type="match status" value="4"/>
</dbReference>
<dbReference type="InterPro" id="IPR013783">
    <property type="entry name" value="Ig-like_fold"/>
</dbReference>
<dbReference type="Gene3D" id="3.90.190.10">
    <property type="entry name" value="Protein tyrosine phosphatase superfamily"/>
    <property type="match status" value="2"/>
</dbReference>
<protein>
    <recommendedName>
        <fullName evidence="3">protein-tyrosine-phosphatase</fullName>
        <ecNumber evidence="3">3.1.3.48</ecNumber>
    </recommendedName>
</protein>
<keyword evidence="5 17" id="KW-0732">Signal</keyword>
<feature type="domain" description="Tyrosine-protein phosphatase" evidence="18">
    <location>
        <begin position="1051"/>
        <end position="1308"/>
    </location>
</feature>
<evidence type="ECO:0000259" key="21">
    <source>
        <dbReference type="PROSITE" id="PS50853"/>
    </source>
</evidence>
<keyword evidence="11" id="KW-1015">Disulfide bond</keyword>
<dbReference type="Pfam" id="PF23144">
    <property type="entry name" value="Fn3_PTPRU"/>
    <property type="match status" value="1"/>
</dbReference>
<dbReference type="SUPFAM" id="SSF52799">
    <property type="entry name" value="(Phosphotyrosine protein) phosphatases II"/>
    <property type="match status" value="2"/>
</dbReference>
<evidence type="ECO:0000259" key="18">
    <source>
        <dbReference type="PROSITE" id="PS50055"/>
    </source>
</evidence>
<dbReference type="FunFam" id="3.90.190.10:FF:000014">
    <property type="entry name" value="receptor-type tyrosine-protein phosphatase U isoform X2"/>
    <property type="match status" value="1"/>
</dbReference>
<dbReference type="InterPro" id="IPR029021">
    <property type="entry name" value="Prot-tyrosine_phosphatase-like"/>
</dbReference>
<evidence type="ECO:0000256" key="2">
    <source>
        <dbReference type="ARBA" id="ARBA00006396"/>
    </source>
</evidence>
<evidence type="ECO:0000256" key="3">
    <source>
        <dbReference type="ARBA" id="ARBA00013064"/>
    </source>
</evidence>
<dbReference type="FunFam" id="2.60.40.10:FF:000019">
    <property type="entry name" value="receptor-type tyrosine-protein phosphatase kappa isoform X2"/>
    <property type="match status" value="1"/>
</dbReference>
<feature type="domain" description="MAM" evidence="20">
    <location>
        <begin position="9"/>
        <end position="139"/>
    </location>
</feature>
<dbReference type="SMART" id="SM00060">
    <property type="entry name" value="FN3"/>
    <property type="match status" value="3"/>
</dbReference>
<feature type="signal peptide" evidence="17">
    <location>
        <begin position="1"/>
        <end position="16"/>
    </location>
</feature>
<dbReference type="CDD" id="cd00063">
    <property type="entry name" value="FN3"/>
    <property type="match status" value="2"/>
</dbReference>
<feature type="domain" description="Tyrosine-protein phosphatase" evidence="18">
    <location>
        <begin position="806"/>
        <end position="1019"/>
    </location>
</feature>
<feature type="compositionally biased region" description="Polar residues" evidence="16">
    <location>
        <begin position="729"/>
        <end position="750"/>
    </location>
</feature>
<evidence type="ECO:0000256" key="1">
    <source>
        <dbReference type="ARBA" id="ARBA00004479"/>
    </source>
</evidence>
<evidence type="ECO:0000256" key="12">
    <source>
        <dbReference type="ARBA" id="ARBA00023170"/>
    </source>
</evidence>
<dbReference type="InterPro" id="IPR016130">
    <property type="entry name" value="Tyr_Pase_AS"/>
</dbReference>
<dbReference type="SMART" id="SM00404">
    <property type="entry name" value="PTPc_motif"/>
    <property type="match status" value="2"/>
</dbReference>
<name>A0A7N6B6G9_ANATE</name>
<evidence type="ECO:0000256" key="6">
    <source>
        <dbReference type="ARBA" id="ARBA00022737"/>
    </source>
</evidence>
<dbReference type="InterPro" id="IPR000998">
    <property type="entry name" value="MAM_dom"/>
</dbReference>
<dbReference type="GO" id="GO:0016020">
    <property type="term" value="C:membrane"/>
    <property type="evidence" value="ECO:0007669"/>
    <property type="project" value="UniProtKB-SubCell"/>
</dbReference>
<evidence type="ECO:0000256" key="10">
    <source>
        <dbReference type="ARBA" id="ARBA00023136"/>
    </source>
</evidence>
<evidence type="ECO:0000256" key="13">
    <source>
        <dbReference type="ARBA" id="ARBA00023180"/>
    </source>
</evidence>
<reference evidence="22" key="2">
    <citation type="submission" date="2025-08" db="UniProtKB">
        <authorList>
            <consortium name="Ensembl"/>
        </authorList>
    </citation>
    <scope>IDENTIFICATION</scope>
</reference>
<dbReference type="SUPFAM" id="SSF48726">
    <property type="entry name" value="Immunoglobulin"/>
    <property type="match status" value="1"/>
</dbReference>
<evidence type="ECO:0000313" key="23">
    <source>
        <dbReference type="Proteomes" id="UP000265040"/>
    </source>
</evidence>
<feature type="domain" description="Tyrosine specific protein phosphatases" evidence="19">
    <location>
        <begin position="1224"/>
        <end position="1299"/>
    </location>
</feature>
<evidence type="ECO:0000256" key="11">
    <source>
        <dbReference type="ARBA" id="ARBA00023157"/>
    </source>
</evidence>
<dbReference type="SUPFAM" id="SSF49265">
    <property type="entry name" value="Fibronectin type III"/>
    <property type="match status" value="2"/>
</dbReference>
<dbReference type="Ensembl" id="ENSATET00000064884.2">
    <property type="protein sequence ID" value="ENSATEP00000058134.1"/>
    <property type="gene ID" value="ENSATEG00000023612.3"/>
</dbReference>
<evidence type="ECO:0000256" key="7">
    <source>
        <dbReference type="ARBA" id="ARBA00022801"/>
    </source>
</evidence>
<dbReference type="PROSITE" id="PS00740">
    <property type="entry name" value="MAM_1"/>
    <property type="match status" value="1"/>
</dbReference>
<evidence type="ECO:0000256" key="5">
    <source>
        <dbReference type="ARBA" id="ARBA00022729"/>
    </source>
</evidence>
<evidence type="ECO:0000256" key="17">
    <source>
        <dbReference type="SAM" id="SignalP"/>
    </source>
</evidence>
<dbReference type="PRINTS" id="PR00700">
    <property type="entry name" value="PRTYPHPHTASE"/>
</dbReference>
<keyword evidence="12" id="KW-0675">Receptor</keyword>
<keyword evidence="4" id="KW-0812">Transmembrane</keyword>
<keyword evidence="13" id="KW-0325">Glycoprotein</keyword>
<feature type="region of interest" description="Disordered" evidence="16">
    <location>
        <begin position="729"/>
        <end position="761"/>
    </location>
</feature>
<feature type="domain" description="Tyrosine specific protein phosphatases" evidence="19">
    <location>
        <begin position="939"/>
        <end position="1010"/>
    </location>
</feature>
<keyword evidence="14" id="KW-0393">Immunoglobulin domain</keyword>
<dbReference type="Gene3D" id="2.60.120.200">
    <property type="match status" value="1"/>
</dbReference>
<feature type="domain" description="Fibronectin type-III" evidence="21">
    <location>
        <begin position="419"/>
        <end position="520"/>
    </location>
</feature>
<evidence type="ECO:0000256" key="16">
    <source>
        <dbReference type="SAM" id="MobiDB-lite"/>
    </source>
</evidence>
<dbReference type="Proteomes" id="UP000265040">
    <property type="component" value="Chromosome 16"/>
</dbReference>
<keyword evidence="7" id="KW-0378">Hydrolase</keyword>
<dbReference type="InterPro" id="IPR057598">
    <property type="entry name" value="Fn3_PTPRU"/>
</dbReference>
<dbReference type="InterPro" id="IPR000242">
    <property type="entry name" value="PTP_cat"/>
</dbReference>
<dbReference type="SMART" id="SM00194">
    <property type="entry name" value="PTPc"/>
    <property type="match status" value="2"/>
</dbReference>
<keyword evidence="9" id="KW-1133">Transmembrane helix</keyword>
<dbReference type="PANTHER" id="PTHR19134:SF207">
    <property type="entry name" value="RECEPTOR-TYPE TYROSINE-PROTEIN PHOSPHATASE U"/>
    <property type="match status" value="1"/>
</dbReference>
<evidence type="ECO:0000256" key="4">
    <source>
        <dbReference type="ARBA" id="ARBA00022692"/>
    </source>
</evidence>
<accession>A0A7N6B6G9</accession>